<dbReference type="RefSeq" id="WP_290334692.1">
    <property type="nucleotide sequence ID" value="NZ_JAUFQY010000001.1"/>
</dbReference>
<dbReference type="InterPro" id="IPR010260">
    <property type="entry name" value="AlpA"/>
</dbReference>
<dbReference type="Gene3D" id="1.10.238.160">
    <property type="match status" value="1"/>
</dbReference>
<evidence type="ECO:0000313" key="1">
    <source>
        <dbReference type="EMBL" id="MDN3700118.1"/>
    </source>
</evidence>
<proteinExistence type="predicted"/>
<comment type="caution">
    <text evidence="1">The sequence shown here is derived from an EMBL/GenBank/DDBJ whole genome shotgun (WGS) entry which is preliminary data.</text>
</comment>
<dbReference type="Pfam" id="PF05930">
    <property type="entry name" value="Phage_AlpA"/>
    <property type="match status" value="1"/>
</dbReference>
<name>A0ABT8CEG0_9VIBR</name>
<protein>
    <submittedName>
        <fullName evidence="1">AlpA family phage regulatory protein</fullName>
    </submittedName>
</protein>
<reference evidence="2" key="1">
    <citation type="journal article" date="2019" name="Int. J. Syst. Evol. Microbiol.">
        <title>The Global Catalogue of Microorganisms (GCM) 10K type strain sequencing project: providing services to taxonomists for standard genome sequencing and annotation.</title>
        <authorList>
            <consortium name="The Broad Institute Genomics Platform"/>
            <consortium name="The Broad Institute Genome Sequencing Center for Infectious Disease"/>
            <person name="Wu L."/>
            <person name="Ma J."/>
        </authorList>
    </citation>
    <scope>NUCLEOTIDE SEQUENCE [LARGE SCALE GENOMIC DNA]</scope>
    <source>
        <strain evidence="2">CECT 7226</strain>
    </source>
</reference>
<dbReference type="PANTHER" id="PTHR36154">
    <property type="entry name" value="DNA-BINDING TRANSCRIPTIONAL ACTIVATOR ALPA"/>
    <property type="match status" value="1"/>
</dbReference>
<dbReference type="InterPro" id="IPR052931">
    <property type="entry name" value="Prophage_regulatory_activator"/>
</dbReference>
<gene>
    <name evidence="1" type="ORF">QWY96_02950</name>
</gene>
<dbReference type="EMBL" id="JAUFQY010000001">
    <property type="protein sequence ID" value="MDN3700118.1"/>
    <property type="molecule type" value="Genomic_DNA"/>
</dbReference>
<sequence length="108" mass="12436">MNSNDTHIYRIHDLIKITGLSRSSIYDKLNHNSPRYDSTFPNPVALGSRAVGWLSSEIHAWIYSRTRARQSDDEGAFNEQCASYRPSGHSLVSLPIRTALLQKRFYYF</sequence>
<accession>A0ABT8CEG0</accession>
<organism evidence="1 2">
    <name type="scientific">Vibrio artabrorum</name>
    <dbReference type="NCBI Taxonomy" id="446374"/>
    <lineage>
        <taxon>Bacteria</taxon>
        <taxon>Pseudomonadati</taxon>
        <taxon>Pseudomonadota</taxon>
        <taxon>Gammaproteobacteria</taxon>
        <taxon>Vibrionales</taxon>
        <taxon>Vibrionaceae</taxon>
        <taxon>Vibrio</taxon>
    </lineage>
</organism>
<dbReference type="Proteomes" id="UP001223712">
    <property type="component" value="Unassembled WGS sequence"/>
</dbReference>
<keyword evidence="2" id="KW-1185">Reference proteome</keyword>
<dbReference type="PANTHER" id="PTHR36154:SF1">
    <property type="entry name" value="DNA-BINDING TRANSCRIPTIONAL ACTIVATOR ALPA"/>
    <property type="match status" value="1"/>
</dbReference>
<evidence type="ECO:0000313" key="2">
    <source>
        <dbReference type="Proteomes" id="UP001223712"/>
    </source>
</evidence>